<dbReference type="Proteomes" id="UP000030747">
    <property type="component" value="Unassembled WGS sequence"/>
</dbReference>
<organism evidence="2 3">
    <name type="scientific">Eimeria tenella</name>
    <name type="common">Coccidian parasite</name>
    <dbReference type="NCBI Taxonomy" id="5802"/>
    <lineage>
        <taxon>Eukaryota</taxon>
        <taxon>Sar</taxon>
        <taxon>Alveolata</taxon>
        <taxon>Apicomplexa</taxon>
        <taxon>Conoidasida</taxon>
        <taxon>Coccidia</taxon>
        <taxon>Eucoccidiorida</taxon>
        <taxon>Eimeriorina</taxon>
        <taxon>Eimeriidae</taxon>
        <taxon>Eimeria</taxon>
    </lineage>
</organism>
<gene>
    <name evidence="2" type="ORF">ETH_00017330</name>
</gene>
<dbReference type="PANTHER" id="PTHR13650">
    <property type="entry name" value="SPATACSIN"/>
    <property type="match status" value="1"/>
</dbReference>
<feature type="region of interest" description="Disordered" evidence="1">
    <location>
        <begin position="766"/>
        <end position="790"/>
    </location>
</feature>
<accession>U6KXJ8</accession>
<sequence length="1135" mass="122092">MSLSLYELSLLKPSSILRIFAEKRHVQLVHNLRSPSRRSCSQKRQPQPQQQQQQQQGLHTLWEVAARYLGISEGIKSALVWKCLFSFCLAHCDWRGVALCVAELPLQPTVTCDPLGRLKLATAAASSSSSSSSKGKVKRLALLQRILSFLRRRREGGESVFLDELLLQQLARRGLFLEAPTAAAAAAAEAAGTEHDDTVLALLLQRHAKAGRLFRKQQSLPPQQQQRQQQQQPQLEAAAEMLPVGSLSPLHLFVMQLCLSNTLPSLLLSYLEHFCLGNDFEAQQLLKASIRARSNNSSSCSSSSTSSNGSSTLHWVTVALLGRLGNHALAAAGMHQAAAQLYPRGDSFVCKDSEGTPFLPVSAVSRLSPPMLVSLLAFIPQPPAAAAATAAAATTAAAAAAAADPRGGSEGQEHLFSVSPADLRFGLAPFRELSRAYFVDCMQQQQQQQTQDLVQQQQEGKTRFQEKPAVLKTCLFAASVLEQQRRIRHYQSFGGQGQQQQQAQQQQNPSWFLMDMQTWRKDLSLLNLLSECFRSLDVGSLLEPVEVFAAAAAAAAAAAGSGGGADSFSATGCVTLGAAVTGAAAVANGLEQQGSAAETAAATAAEAKALPLAVRQSFLNGQAFTSLLQRVHGPKPTTAAALDSSCRSSTSEGFSVAYFLSQGRPSAAFHLLLASRSSCRCCCSRRSSSRSSTCPAAEGNTFSEGLLLPLDPEQADLLQETAVHVALCNLLDEGVVSSCLLFLELCGIDATILRVDAQSARRIYEHQKQQQQQQRQNSAAEATNRRAAVPGDDAAAATVIQLFRGFPRPSSKSGSSSSSASSSSRSGRGISSPDLLSALRLLEEATWALSAPPEKAASGNAAAATAAIKRQATNPAHELPHSLTLLHELARKGHWLSVLHEAELQRCPKDTLRGVIEGYFTDPCLRGHLKRAIGCSSNSRSAAAAPESFWGNSDPLYLLVAARQKQQQRQLGLQLLREALRLRRPRLAVYASCFSDCSLLQCLSIWLALQAALLLPQHHHHQKQQQQQQQQQLAGLLRQSGLQRMQVHGAVLPTQQQHQEMLPRLLQLVQTGAAAAASAAGAAARDECILVSATAETLWGLVLSLGEAGCFVLLLRGFSLFDPKSPLMHVLHFLR</sequence>
<dbReference type="VEuPathDB" id="ToxoDB:ETH_00017330"/>
<keyword evidence="3" id="KW-1185">Reference proteome</keyword>
<dbReference type="PANTHER" id="PTHR13650:SF0">
    <property type="entry name" value="SPATACSIN"/>
    <property type="match status" value="1"/>
</dbReference>
<evidence type="ECO:0000313" key="2">
    <source>
        <dbReference type="EMBL" id="CDJ42882.1"/>
    </source>
</evidence>
<reference evidence="2" key="1">
    <citation type="submission" date="2013-10" db="EMBL/GenBank/DDBJ databases">
        <title>Genomic analysis of the causative agents of coccidiosis in chickens.</title>
        <authorList>
            <person name="Reid A.J."/>
            <person name="Blake D."/>
            <person name="Billington K."/>
            <person name="Browne H."/>
            <person name="Dunn M."/>
            <person name="Hung S."/>
            <person name="Kawahara F."/>
            <person name="Miranda-Saavedra D."/>
            <person name="Mourier T."/>
            <person name="Nagra H."/>
            <person name="Otto T.D."/>
            <person name="Rawlings N."/>
            <person name="Sanchez A."/>
            <person name="Sanders M."/>
            <person name="Subramaniam C."/>
            <person name="Tay Y."/>
            <person name="Dear P."/>
            <person name="Doerig C."/>
            <person name="Gruber A."/>
            <person name="Parkinson J."/>
            <person name="Shirley M."/>
            <person name="Wan K.L."/>
            <person name="Berriman M."/>
            <person name="Tomley F."/>
            <person name="Pain A."/>
        </authorList>
    </citation>
    <scope>NUCLEOTIDE SEQUENCE [LARGE SCALE GENOMIC DNA]</scope>
    <source>
        <strain evidence="2">Houghton</strain>
    </source>
</reference>
<dbReference type="EMBL" id="HG675742">
    <property type="protein sequence ID" value="CDJ42882.1"/>
    <property type="molecule type" value="Genomic_DNA"/>
</dbReference>
<dbReference type="VEuPathDB" id="ToxoDB:ETH2_1373800"/>
<dbReference type="InterPro" id="IPR028103">
    <property type="entry name" value="Spatacsin"/>
</dbReference>
<evidence type="ECO:0000256" key="1">
    <source>
        <dbReference type="SAM" id="MobiDB-lite"/>
    </source>
</evidence>
<feature type="region of interest" description="Disordered" evidence="1">
    <location>
        <begin position="33"/>
        <end position="53"/>
    </location>
</feature>
<feature type="region of interest" description="Disordered" evidence="1">
    <location>
        <begin position="215"/>
        <end position="235"/>
    </location>
</feature>
<feature type="region of interest" description="Disordered" evidence="1">
    <location>
        <begin position="807"/>
        <end position="831"/>
    </location>
</feature>
<proteinExistence type="predicted"/>
<reference evidence="2" key="2">
    <citation type="submission" date="2013-10" db="EMBL/GenBank/DDBJ databases">
        <authorList>
            <person name="Aslett M."/>
        </authorList>
    </citation>
    <scope>NUCLEOTIDE SEQUENCE [LARGE SCALE GENOMIC DNA]</scope>
    <source>
        <strain evidence="2">Houghton</strain>
    </source>
</reference>
<dbReference type="GeneID" id="25252605"/>
<dbReference type="GO" id="GO:0005737">
    <property type="term" value="C:cytoplasm"/>
    <property type="evidence" value="ECO:0007669"/>
    <property type="project" value="TreeGrafter"/>
</dbReference>
<evidence type="ECO:0008006" key="4">
    <source>
        <dbReference type="Google" id="ProtNLM"/>
    </source>
</evidence>
<dbReference type="RefSeq" id="XP_013233632.1">
    <property type="nucleotide sequence ID" value="XM_013378178.1"/>
</dbReference>
<evidence type="ECO:0000313" key="3">
    <source>
        <dbReference type="Proteomes" id="UP000030747"/>
    </source>
</evidence>
<feature type="compositionally biased region" description="Low complexity" evidence="1">
    <location>
        <begin position="217"/>
        <end position="234"/>
    </location>
</feature>
<dbReference type="OrthoDB" id="340983at2759"/>
<name>U6KXJ8_EIMTE</name>
<protein>
    <recommendedName>
        <fullName evidence="4">Spatacsin C-terminal domain-containing protein</fullName>
    </recommendedName>
</protein>
<dbReference type="AlphaFoldDB" id="U6KXJ8"/>